<keyword evidence="4" id="KW-1185">Reference proteome</keyword>
<dbReference type="EC" id="2.3.1.41" evidence="1"/>
<name>A0ABU6S8T4_9FABA</name>
<dbReference type="InterPro" id="IPR000794">
    <property type="entry name" value="Beta-ketoacyl_synthase"/>
</dbReference>
<dbReference type="GO" id="GO:0004315">
    <property type="term" value="F:3-oxoacyl-[acyl-carrier-protein] synthase activity"/>
    <property type="evidence" value="ECO:0007669"/>
    <property type="project" value="UniProtKB-EC"/>
</dbReference>
<evidence type="ECO:0000256" key="1">
    <source>
        <dbReference type="ARBA" id="ARBA00013191"/>
    </source>
</evidence>
<gene>
    <name evidence="3" type="primary">KAS1_1</name>
    <name evidence="3" type="ORF">PIB30_019039</name>
</gene>
<dbReference type="PANTHER" id="PTHR11712">
    <property type="entry name" value="POLYKETIDE SYNTHASE-RELATED"/>
    <property type="match status" value="1"/>
</dbReference>
<sequence>MPAPGPVLIHIVTEKGKGYPPAEATADKMHGESRMLVSFSVGSEVMESLEHAMRLGSPIIAEYLGGAINCGAYHMTDPRSDTSCMSLQFICLHSCYHL</sequence>
<evidence type="ECO:0000313" key="3">
    <source>
        <dbReference type="EMBL" id="MED6132440.1"/>
    </source>
</evidence>
<keyword evidence="3" id="KW-0012">Acyltransferase</keyword>
<organism evidence="3 4">
    <name type="scientific">Stylosanthes scabra</name>
    <dbReference type="NCBI Taxonomy" id="79078"/>
    <lineage>
        <taxon>Eukaryota</taxon>
        <taxon>Viridiplantae</taxon>
        <taxon>Streptophyta</taxon>
        <taxon>Embryophyta</taxon>
        <taxon>Tracheophyta</taxon>
        <taxon>Spermatophyta</taxon>
        <taxon>Magnoliopsida</taxon>
        <taxon>eudicotyledons</taxon>
        <taxon>Gunneridae</taxon>
        <taxon>Pentapetalae</taxon>
        <taxon>rosids</taxon>
        <taxon>fabids</taxon>
        <taxon>Fabales</taxon>
        <taxon>Fabaceae</taxon>
        <taxon>Papilionoideae</taxon>
        <taxon>50 kb inversion clade</taxon>
        <taxon>dalbergioids sensu lato</taxon>
        <taxon>Dalbergieae</taxon>
        <taxon>Pterocarpus clade</taxon>
        <taxon>Stylosanthes</taxon>
    </lineage>
</organism>
<dbReference type="InterPro" id="IPR016039">
    <property type="entry name" value="Thiolase-like"/>
</dbReference>
<comment type="caution">
    <text evidence="3">The sequence shown here is derived from an EMBL/GenBank/DDBJ whole genome shotgun (WGS) entry which is preliminary data.</text>
</comment>
<reference evidence="3 4" key="1">
    <citation type="journal article" date="2023" name="Plants (Basel)">
        <title>Bridging the Gap: Combining Genomics and Transcriptomics Approaches to Understand Stylosanthes scabra, an Orphan Legume from the Brazilian Caatinga.</title>
        <authorList>
            <person name="Ferreira-Neto J.R.C."/>
            <person name="da Silva M.D."/>
            <person name="Binneck E."/>
            <person name="de Melo N.F."/>
            <person name="da Silva R.H."/>
            <person name="de Melo A.L.T.M."/>
            <person name="Pandolfi V."/>
            <person name="Bustamante F.O."/>
            <person name="Brasileiro-Vidal A.C."/>
            <person name="Benko-Iseppon A.M."/>
        </authorList>
    </citation>
    <scope>NUCLEOTIDE SEQUENCE [LARGE SCALE GENOMIC DNA]</scope>
    <source>
        <tissue evidence="3">Leaves</tissue>
    </source>
</reference>
<evidence type="ECO:0000256" key="2">
    <source>
        <dbReference type="ARBA" id="ARBA00022679"/>
    </source>
</evidence>
<dbReference type="InterPro" id="IPR029061">
    <property type="entry name" value="THDP-binding"/>
</dbReference>
<evidence type="ECO:0000313" key="4">
    <source>
        <dbReference type="Proteomes" id="UP001341840"/>
    </source>
</evidence>
<proteinExistence type="predicted"/>
<keyword evidence="2 3" id="KW-0808">Transferase</keyword>
<dbReference type="EMBL" id="JASCZI010060473">
    <property type="protein sequence ID" value="MED6132440.1"/>
    <property type="molecule type" value="Genomic_DNA"/>
</dbReference>
<accession>A0ABU6S8T4</accession>
<protein>
    <recommendedName>
        <fullName evidence="1">beta-ketoacyl-[acyl-carrier-protein] synthase I</fullName>
        <ecNumber evidence="1">2.3.1.41</ecNumber>
    </recommendedName>
</protein>
<dbReference type="Proteomes" id="UP001341840">
    <property type="component" value="Unassembled WGS sequence"/>
</dbReference>
<dbReference type="PANTHER" id="PTHR11712:SF336">
    <property type="entry name" value="3-OXOACYL-[ACYL-CARRIER-PROTEIN] SYNTHASE, MITOCHONDRIAL"/>
    <property type="match status" value="1"/>
</dbReference>
<dbReference type="SUPFAM" id="SSF52518">
    <property type="entry name" value="Thiamin diphosphate-binding fold (THDP-binding)"/>
    <property type="match status" value="1"/>
</dbReference>
<dbReference type="SUPFAM" id="SSF53901">
    <property type="entry name" value="Thiolase-like"/>
    <property type="match status" value="1"/>
</dbReference>